<evidence type="ECO:0000313" key="1">
    <source>
        <dbReference type="EMBL" id="MXR67953.1"/>
    </source>
</evidence>
<dbReference type="Gene3D" id="3.10.129.10">
    <property type="entry name" value="Hotdog Thioesterase"/>
    <property type="match status" value="1"/>
</dbReference>
<organism evidence="1 2">
    <name type="scientific">Shewanella insulae</name>
    <dbReference type="NCBI Taxonomy" id="2681496"/>
    <lineage>
        <taxon>Bacteria</taxon>
        <taxon>Pseudomonadati</taxon>
        <taxon>Pseudomonadota</taxon>
        <taxon>Gammaproteobacteria</taxon>
        <taxon>Alteromonadales</taxon>
        <taxon>Shewanellaceae</taxon>
        <taxon>Shewanella</taxon>
    </lineage>
</organism>
<accession>A0A6L7HUX2</accession>
<sequence>MNNKPTRVMALYRRLTKWPMGHKFFSLMVSRMAPYFATVKPLVTELRSNYCQVLVRKRKSVQNHIGTVHVIAICNGLEMAMGTMAEASIPAHLRWIPKGMSVDYTAKAGSDIRCIAEVTPEQWVEGDMLVNVTALDENDVVVVKGHIKLWISLKPQKN</sequence>
<dbReference type="InterPro" id="IPR029069">
    <property type="entry name" value="HotDog_dom_sf"/>
</dbReference>
<dbReference type="RefSeq" id="WP_160793941.1">
    <property type="nucleotide sequence ID" value="NZ_JAKEVE010000004.1"/>
</dbReference>
<dbReference type="EMBL" id="WRPA01000003">
    <property type="protein sequence ID" value="MXR67953.1"/>
    <property type="molecule type" value="Genomic_DNA"/>
</dbReference>
<evidence type="ECO:0000313" key="2">
    <source>
        <dbReference type="Proteomes" id="UP000474778"/>
    </source>
</evidence>
<name>A0A6L7HUX2_9GAMM</name>
<comment type="caution">
    <text evidence="1">The sequence shown here is derived from an EMBL/GenBank/DDBJ whole genome shotgun (WGS) entry which is preliminary data.</text>
</comment>
<keyword evidence="2" id="KW-1185">Reference proteome</keyword>
<dbReference type="SUPFAM" id="SSF54637">
    <property type="entry name" value="Thioesterase/thiol ester dehydrase-isomerase"/>
    <property type="match status" value="1"/>
</dbReference>
<dbReference type="Proteomes" id="UP000474778">
    <property type="component" value="Unassembled WGS sequence"/>
</dbReference>
<proteinExistence type="predicted"/>
<dbReference type="Pfam" id="PF14539">
    <property type="entry name" value="DUF4442"/>
    <property type="match status" value="1"/>
</dbReference>
<gene>
    <name evidence="1" type="ORF">GNT65_04605</name>
</gene>
<dbReference type="InterPro" id="IPR027961">
    <property type="entry name" value="DUF4442"/>
</dbReference>
<dbReference type="AlphaFoldDB" id="A0A6L7HUX2"/>
<reference evidence="1 2" key="1">
    <citation type="submission" date="2019-12" db="EMBL/GenBank/DDBJ databases">
        <title>Shewanella insulae sp. nov., isolated from a tidal flat.</title>
        <authorList>
            <person name="Yoon J.-H."/>
        </authorList>
    </citation>
    <scope>NUCLEOTIDE SEQUENCE [LARGE SCALE GENOMIC DNA]</scope>
    <source>
        <strain evidence="1 2">JBTF-M18</strain>
    </source>
</reference>
<protein>
    <submittedName>
        <fullName evidence="1">DUF4442 domain-containing protein</fullName>
    </submittedName>
</protein>
<dbReference type="CDD" id="cd03443">
    <property type="entry name" value="PaaI_thioesterase"/>
    <property type="match status" value="1"/>
</dbReference>